<dbReference type="Gene3D" id="2.40.70.10">
    <property type="entry name" value="Acid Proteases"/>
    <property type="match status" value="1"/>
</dbReference>
<evidence type="ECO:0000313" key="3">
    <source>
        <dbReference type="EnsemblMetazoa" id="MDOA016040-PB"/>
    </source>
</evidence>
<evidence type="ECO:0008006" key="4">
    <source>
        <dbReference type="Google" id="ProtNLM"/>
    </source>
</evidence>
<organism evidence="3">
    <name type="scientific">Musca domestica</name>
    <name type="common">House fly</name>
    <dbReference type="NCBI Taxonomy" id="7370"/>
    <lineage>
        <taxon>Eukaryota</taxon>
        <taxon>Metazoa</taxon>
        <taxon>Ecdysozoa</taxon>
        <taxon>Arthropoda</taxon>
        <taxon>Hexapoda</taxon>
        <taxon>Insecta</taxon>
        <taxon>Pterygota</taxon>
        <taxon>Neoptera</taxon>
        <taxon>Endopterygota</taxon>
        <taxon>Diptera</taxon>
        <taxon>Brachycera</taxon>
        <taxon>Muscomorpha</taxon>
        <taxon>Muscoidea</taxon>
        <taxon>Muscidae</taxon>
        <taxon>Musca</taxon>
    </lineage>
</organism>
<evidence type="ECO:0000256" key="2">
    <source>
        <dbReference type="SAM" id="MobiDB-lite"/>
    </source>
</evidence>
<evidence type="ECO:0000256" key="1">
    <source>
        <dbReference type="SAM" id="Coils"/>
    </source>
</evidence>
<dbReference type="EnsemblMetazoa" id="MDOA016040-RA">
    <property type="protein sequence ID" value="MDOA016040-PA"/>
    <property type="gene ID" value="MDOA016040"/>
</dbReference>
<reference evidence="3" key="1">
    <citation type="submission" date="2020-05" db="UniProtKB">
        <authorList>
            <consortium name="EnsemblMetazoa"/>
        </authorList>
    </citation>
    <scope>IDENTIFICATION</scope>
    <source>
        <strain evidence="3">Aabys</strain>
    </source>
</reference>
<sequence length="237" mass="27097">MSRTTTTTEKETNICQNSKQPKTVQNSNKNEDSLHDDLIVTLQEILSDLTDDVLKELKTVANKENDEIKDLNNNNKNTAKTKVTKTISKSKDRFKQRKQFCPNIARAIISEYHNGANCIELYINGWYFRGFIDTGTTVTCLGMGCLDFVQRNGLEIFPCYQPYIRTADGQINDIVGTVRINVGYNGHTKPLTVLLVPSLKIRISIGLDVVNTFNIRVSQYVSRLYSSYDYNYYNNYF</sequence>
<protein>
    <recommendedName>
        <fullName evidence="4">Peptidase A2 domain-containing protein</fullName>
    </recommendedName>
</protein>
<dbReference type="InterPro" id="IPR021109">
    <property type="entry name" value="Peptidase_aspartic_dom_sf"/>
</dbReference>
<dbReference type="VEuPathDB" id="VectorBase:MDOA016040"/>
<feature type="region of interest" description="Disordered" evidence="2">
    <location>
        <begin position="1"/>
        <end position="30"/>
    </location>
</feature>
<proteinExistence type="predicted"/>
<gene>
    <name evidence="3" type="primary">105261835</name>
</gene>
<accession>A0A1I8NJ75</accession>
<keyword evidence="1" id="KW-0175">Coiled coil</keyword>
<feature type="coiled-coil region" evidence="1">
    <location>
        <begin position="54"/>
        <end position="81"/>
    </location>
</feature>
<dbReference type="SUPFAM" id="SSF50630">
    <property type="entry name" value="Acid proteases"/>
    <property type="match status" value="1"/>
</dbReference>
<feature type="compositionally biased region" description="Polar residues" evidence="2">
    <location>
        <begin position="13"/>
        <end position="28"/>
    </location>
</feature>
<dbReference type="AlphaFoldDB" id="A0A1I8NJ75"/>
<name>A0A1I8NJ75_MUSDO</name>
<dbReference type="EnsemblMetazoa" id="MDOA016040-RB">
    <property type="protein sequence ID" value="MDOA016040-PB"/>
    <property type="gene ID" value="MDOA016040"/>
</dbReference>